<name>A8IN97_AZOC5</name>
<reference evidence="5 6" key="6">
    <citation type="journal article" date="2011" name="Appl. Environ. Microbiol.">
        <title>Involvement of the azorhizobial chromosome partition gene (parA) in the onset of bacteroid differentiation during Sesbania rostrata stem nodule development.</title>
        <authorList>
            <person name="Liu CT."/>
            <person name="Lee KB."/>
            <person name="Wang YS."/>
            <person name="Peng MH."/>
            <person name="Lee KT."/>
            <person name="Suzuki S."/>
            <person name="Suzuki T."/>
            <person name="Oyaizu H."/>
        </authorList>
    </citation>
    <scope>NUCLEOTIDE SEQUENCE [LARGE SCALE GENOMIC DNA]</scope>
    <source>
        <strain evidence="6">ATCC 43989 / DSM 5975 / JCM 20966 / LMG 6465 / NBRC 14845 / NCIMB 13405 / ORS 571</strain>
    </source>
</reference>
<evidence type="ECO:0000256" key="3">
    <source>
        <dbReference type="SAM" id="Phobius"/>
    </source>
</evidence>
<reference evidence="5 6" key="1">
    <citation type="journal article" date="2007" name="Appl. Environ. Microbiol.">
        <title>Rhizobial factors required for stem nodule maturation and maintenance in Sesbania rostrata-Azorhizobium caulinodans ORS571 symbiosis.</title>
        <authorList>
            <person name="Suzuki S."/>
            <person name="Aono T."/>
            <person name="Lee KB."/>
            <person name="Suzuki T."/>
            <person name="Liu CT."/>
            <person name="Miwa H."/>
            <person name="Wakao S."/>
            <person name="Iki T."/>
            <person name="Oyaizu H."/>
        </authorList>
    </citation>
    <scope>NUCLEOTIDE SEQUENCE [LARGE SCALE GENOMIC DNA]</scope>
    <source>
        <strain evidence="6">ATCC 43989 / DSM 5975 / JCM 20966 / LMG 6465 / NBRC 14845 / NCIMB 13405 / ORS 571</strain>
    </source>
</reference>
<dbReference type="CDD" id="cd01949">
    <property type="entry name" value="GGDEF"/>
    <property type="match status" value="1"/>
</dbReference>
<feature type="domain" description="GGDEF" evidence="4">
    <location>
        <begin position="234"/>
        <end position="366"/>
    </location>
</feature>
<evidence type="ECO:0000313" key="5">
    <source>
        <dbReference type="EMBL" id="BAF89720.1"/>
    </source>
</evidence>
<dbReference type="InterPro" id="IPR043128">
    <property type="entry name" value="Rev_trsase/Diguanyl_cyclase"/>
</dbReference>
<dbReference type="SUPFAM" id="SSF55073">
    <property type="entry name" value="Nucleotide cyclase"/>
    <property type="match status" value="1"/>
</dbReference>
<keyword evidence="3" id="KW-0812">Transmembrane</keyword>
<dbReference type="PANTHER" id="PTHR45138">
    <property type="entry name" value="REGULATORY COMPONENTS OF SENSORY TRANSDUCTION SYSTEM"/>
    <property type="match status" value="1"/>
</dbReference>
<dbReference type="EC" id="2.7.7.65" evidence="1"/>
<evidence type="ECO:0000256" key="2">
    <source>
        <dbReference type="ARBA" id="ARBA00034247"/>
    </source>
</evidence>
<dbReference type="SMART" id="SM00267">
    <property type="entry name" value="GGDEF"/>
    <property type="match status" value="1"/>
</dbReference>
<reference evidence="5 6" key="5">
    <citation type="journal article" date="2010" name="Appl. Environ. Microbiol.">
        <title>phrR-like gene praR of Azorhizobium caulinodans ORS571 is essential for symbiosis with Sesbania rostrata and is involved in expression of reb genes.</title>
        <authorList>
            <person name="Akiba N."/>
            <person name="Aono T."/>
            <person name="Toyazaki H."/>
            <person name="Sato S."/>
            <person name="Oyaizu H."/>
        </authorList>
    </citation>
    <scope>NUCLEOTIDE SEQUENCE [LARGE SCALE GENOMIC DNA]</scope>
    <source>
        <strain evidence="6">ATCC 43989 / DSM 5975 / JCM 20966 / LMG 6465 / NBRC 14845 / NCIMB 13405 / ORS 571</strain>
    </source>
</reference>
<dbReference type="GO" id="GO:0052621">
    <property type="term" value="F:diguanylate cyclase activity"/>
    <property type="evidence" value="ECO:0007669"/>
    <property type="project" value="UniProtKB-EC"/>
</dbReference>
<dbReference type="InterPro" id="IPR029787">
    <property type="entry name" value="Nucleotide_cyclase"/>
</dbReference>
<keyword evidence="3" id="KW-0472">Membrane</keyword>
<reference evidence="5 6" key="3">
    <citation type="journal article" date="2008" name="BMC Genomics">
        <title>The genome of the versatile nitrogen fixer Azorhizobium caulinodans ORS571.</title>
        <authorList>
            <person name="Lee KB."/>
            <person name="Backer P.D."/>
            <person name="Aono T."/>
            <person name="Liu CT."/>
            <person name="Suzuki S."/>
            <person name="Suzuki T."/>
            <person name="Kaneko T."/>
            <person name="Yamada M."/>
            <person name="Tabata S."/>
            <person name="Kupfer D.M."/>
            <person name="Najar F.Z."/>
            <person name="Wiley G.B."/>
            <person name="Roe B."/>
            <person name="Binnewies T.T."/>
            <person name="Ussery D.W."/>
            <person name="D'Haeze W."/>
            <person name="Herder J.D."/>
            <person name="Gevers D."/>
            <person name="Vereecke D."/>
            <person name="Holsters M."/>
            <person name="Oyaizu H."/>
        </authorList>
    </citation>
    <scope>NUCLEOTIDE SEQUENCE [LARGE SCALE GENOMIC DNA]</scope>
    <source>
        <strain evidence="6">ATCC 43989 / DSM 5975 / JCM 20966 / LMG 6465 / NBRC 14845 / NCIMB 13405 / ORS 571</strain>
    </source>
</reference>
<dbReference type="PANTHER" id="PTHR45138:SF9">
    <property type="entry name" value="DIGUANYLATE CYCLASE DGCM-RELATED"/>
    <property type="match status" value="1"/>
</dbReference>
<accession>A8IN97</accession>
<reference evidence="6" key="2">
    <citation type="submission" date="2007-04" db="EMBL/GenBank/DDBJ databases">
        <title>Complete genome sequence of the nitrogen-fixing bacterium Azorhizobium caulinodans ORS571.</title>
        <authorList>
            <person name="Lee K.B."/>
            <person name="Backer P.D."/>
            <person name="Aono T."/>
            <person name="Liu C.T."/>
            <person name="Suzuki S."/>
            <person name="Suzuki T."/>
            <person name="Kaneko T."/>
            <person name="Yamada M."/>
            <person name="Tabata S."/>
            <person name="Kupfer D.M."/>
            <person name="Najar F.Z."/>
            <person name="Wiley G.B."/>
            <person name="Roe B."/>
            <person name="Binnewies T."/>
            <person name="Ussery D."/>
            <person name="Vereecke D."/>
            <person name="Gevers D."/>
            <person name="Holsters M."/>
            <person name="Oyaizu H."/>
        </authorList>
    </citation>
    <scope>NUCLEOTIDE SEQUENCE [LARGE SCALE GENOMIC DNA]</scope>
    <source>
        <strain evidence="6">ATCC 43989 / DSM 5975 / JCM 20966 / LMG 6465 / NBRC 14845 / NCIMB 13405 / ORS 571</strain>
    </source>
</reference>
<dbReference type="InterPro" id="IPR050469">
    <property type="entry name" value="Diguanylate_Cyclase"/>
</dbReference>
<dbReference type="eggNOG" id="COG3706">
    <property type="taxonomic scope" value="Bacteria"/>
</dbReference>
<protein>
    <recommendedName>
        <fullName evidence="1">diguanylate cyclase</fullName>
        <ecNumber evidence="1">2.7.7.65</ecNumber>
    </recommendedName>
</protein>
<evidence type="ECO:0000259" key="4">
    <source>
        <dbReference type="PROSITE" id="PS50887"/>
    </source>
</evidence>
<sequence>MISIPSDSRRKCSRAMLRKTDRRAPLEALNGLKRLVLTISMVAALLCGALVIGATLLGRTPIKPPHLYDNIIFLCLTIGLFILLRRRPKAFRPIGVVYLVAGFILYARALFLVPEDEMRAFWTLALTGTGFLVLGPVFGWFSVACALVMVWAAAMTGALAVSLFAMSTYCFCIVMTSAMFHAYNRHAELALHNIEAANAALRDATRHDTLTGLLNLPALRDAAAGLAGGHGESAPLALAFIDVDHFKAINDRFGHAAGDSVLQTVAHAISGAARPQDLVARIGGEEFAIIMPGQDLAHATAAADKVRLAVAERPVTVGKETLRVTISVGVTACQPPHQALDWMLQRADMAMYAAKADGRNRVRATA</sequence>
<dbReference type="PROSITE" id="PS50887">
    <property type="entry name" value="GGDEF"/>
    <property type="match status" value="1"/>
</dbReference>
<evidence type="ECO:0000256" key="1">
    <source>
        <dbReference type="ARBA" id="ARBA00012528"/>
    </source>
</evidence>
<dbReference type="Pfam" id="PF00990">
    <property type="entry name" value="GGDEF"/>
    <property type="match status" value="1"/>
</dbReference>
<feature type="transmembrane region" description="Helical" evidence="3">
    <location>
        <begin position="158"/>
        <end position="183"/>
    </location>
</feature>
<dbReference type="NCBIfam" id="TIGR00254">
    <property type="entry name" value="GGDEF"/>
    <property type="match status" value="1"/>
</dbReference>
<feature type="transmembrane region" description="Helical" evidence="3">
    <location>
        <begin position="96"/>
        <end position="114"/>
    </location>
</feature>
<keyword evidence="6" id="KW-1185">Reference proteome</keyword>
<proteinExistence type="predicted"/>
<keyword evidence="3" id="KW-1133">Transmembrane helix</keyword>
<dbReference type="STRING" id="438753.AZC_3722"/>
<dbReference type="FunFam" id="3.30.70.270:FF:000001">
    <property type="entry name" value="Diguanylate cyclase domain protein"/>
    <property type="match status" value="1"/>
</dbReference>
<dbReference type="EMBL" id="AP009384">
    <property type="protein sequence ID" value="BAF89720.1"/>
    <property type="molecule type" value="Genomic_DNA"/>
</dbReference>
<dbReference type="AlphaFoldDB" id="A8IN97"/>
<evidence type="ECO:0000313" key="6">
    <source>
        <dbReference type="Proteomes" id="UP000000270"/>
    </source>
</evidence>
<feature type="transmembrane region" description="Helical" evidence="3">
    <location>
        <begin position="35"/>
        <end position="55"/>
    </location>
</feature>
<feature type="transmembrane region" description="Helical" evidence="3">
    <location>
        <begin position="120"/>
        <end position="151"/>
    </location>
</feature>
<dbReference type="InterPro" id="IPR000160">
    <property type="entry name" value="GGDEF_dom"/>
</dbReference>
<gene>
    <name evidence="5" type="ordered locus">AZC_3722</name>
</gene>
<dbReference type="Gene3D" id="3.30.70.270">
    <property type="match status" value="1"/>
</dbReference>
<dbReference type="HOGENOM" id="CLU_000445_11_14_5"/>
<feature type="transmembrane region" description="Helical" evidence="3">
    <location>
        <begin position="67"/>
        <end position="84"/>
    </location>
</feature>
<comment type="catalytic activity">
    <reaction evidence="2">
        <text>2 GTP = 3',3'-c-di-GMP + 2 diphosphate</text>
        <dbReference type="Rhea" id="RHEA:24898"/>
        <dbReference type="ChEBI" id="CHEBI:33019"/>
        <dbReference type="ChEBI" id="CHEBI:37565"/>
        <dbReference type="ChEBI" id="CHEBI:58805"/>
        <dbReference type="EC" id="2.7.7.65"/>
    </reaction>
</comment>
<reference evidence="5 6" key="4">
    <citation type="journal article" date="2009" name="Appl. Environ. Microbiol.">
        <title>Comparative genome-wide transcriptional profiling of Azorhizobium caulinodans ORS571 grown under free-living and symbiotic conditions.</title>
        <authorList>
            <person name="Tsukada S."/>
            <person name="Aono T."/>
            <person name="Akiba N."/>
            <person name="Lee KB."/>
            <person name="Liu CT."/>
            <person name="Toyazaki H."/>
            <person name="Oyaizu H."/>
        </authorList>
    </citation>
    <scope>NUCLEOTIDE SEQUENCE [LARGE SCALE GENOMIC DNA]</scope>
    <source>
        <strain evidence="6">ATCC 43989 / DSM 5975 / JCM 20966 / LMG 6465 / NBRC 14845 / NCIMB 13405 / ORS 571</strain>
    </source>
</reference>
<dbReference type="Proteomes" id="UP000000270">
    <property type="component" value="Chromosome"/>
</dbReference>
<organism evidence="5 6">
    <name type="scientific">Azorhizobium caulinodans (strain ATCC 43989 / DSM 5975 / JCM 20966 / LMG 6465 / NBRC 14845 / NCIMB 13405 / ORS 571)</name>
    <dbReference type="NCBI Taxonomy" id="438753"/>
    <lineage>
        <taxon>Bacteria</taxon>
        <taxon>Pseudomonadati</taxon>
        <taxon>Pseudomonadota</taxon>
        <taxon>Alphaproteobacteria</taxon>
        <taxon>Hyphomicrobiales</taxon>
        <taxon>Xanthobacteraceae</taxon>
        <taxon>Azorhizobium</taxon>
    </lineage>
</organism>
<dbReference type="KEGG" id="azc:AZC_3722"/>